<dbReference type="PANTHER" id="PTHR32347">
    <property type="entry name" value="EFFLUX SYSTEM COMPONENT YKNX-RELATED"/>
    <property type="match status" value="1"/>
</dbReference>
<keyword evidence="2 3" id="KW-0175">Coiled coil</keyword>
<dbReference type="SUPFAM" id="SSF111369">
    <property type="entry name" value="HlyD-like secretion proteins"/>
    <property type="match status" value="2"/>
</dbReference>
<evidence type="ECO:0000256" key="2">
    <source>
        <dbReference type="ARBA" id="ARBA00023054"/>
    </source>
</evidence>
<gene>
    <name evidence="6" type="ORF">MNBD_IGNAVI01-2686</name>
</gene>
<dbReference type="EMBL" id="UOGD01000361">
    <property type="protein sequence ID" value="VAX26942.1"/>
    <property type="molecule type" value="Genomic_DNA"/>
</dbReference>
<dbReference type="InterPro" id="IPR050465">
    <property type="entry name" value="UPF0194_transport"/>
</dbReference>
<dbReference type="InterPro" id="IPR059052">
    <property type="entry name" value="HH_YbhG-like"/>
</dbReference>
<dbReference type="Gene3D" id="2.40.50.100">
    <property type="match status" value="1"/>
</dbReference>
<feature type="domain" description="YknX-like beta-barrel" evidence="5">
    <location>
        <begin position="240"/>
        <end position="313"/>
    </location>
</feature>
<evidence type="ECO:0000256" key="1">
    <source>
        <dbReference type="ARBA" id="ARBA00004196"/>
    </source>
</evidence>
<feature type="domain" description="YbhG-like alpha-helical hairpin" evidence="4">
    <location>
        <begin position="69"/>
        <end position="197"/>
    </location>
</feature>
<dbReference type="Pfam" id="PF25990">
    <property type="entry name" value="Beta-barrel_YknX"/>
    <property type="match status" value="1"/>
</dbReference>
<dbReference type="InterPro" id="IPR058636">
    <property type="entry name" value="Beta-barrel_YknX"/>
</dbReference>
<dbReference type="PROSITE" id="PS51257">
    <property type="entry name" value="PROKAR_LIPOPROTEIN"/>
    <property type="match status" value="1"/>
</dbReference>
<feature type="coiled-coil region" evidence="3">
    <location>
        <begin position="71"/>
        <end position="131"/>
    </location>
</feature>
<evidence type="ECO:0000313" key="6">
    <source>
        <dbReference type="EMBL" id="VAX26942.1"/>
    </source>
</evidence>
<dbReference type="GO" id="GO:0030313">
    <property type="term" value="C:cell envelope"/>
    <property type="evidence" value="ECO:0007669"/>
    <property type="project" value="UniProtKB-SubCell"/>
</dbReference>
<sequence length="320" mass="35757">MKTFNNLMIFIILFGFIACSEENDSSLIEHSGTIETTNIILSSQVPGVVNNLFVEEGEDVKLGDTLAIIDHEKFDLQLAQAKASLSAAEAQLKILKRGARKEDKKRALEILKQAELNLNQVRTNRERMEKLHASKAITEKQYDDAVTAYELAVSKYNEAKQNVDKVKSARPEEIKSAEANVLKAKSSIGLIQKNINDCYLTSPLEGQIVGKFIEIGESVSFMSSMFKISNLNKANLIIYITEKELALVKYGQEAEITIDAFNNKSFNGKVVFISPEAEFTPKNIQTKDERTKLVFAVKIDIENSEHLLKPGMPADARIKQ</sequence>
<dbReference type="Pfam" id="PF25881">
    <property type="entry name" value="HH_YBHG"/>
    <property type="match status" value="1"/>
</dbReference>
<evidence type="ECO:0000259" key="4">
    <source>
        <dbReference type="Pfam" id="PF25881"/>
    </source>
</evidence>
<dbReference type="AlphaFoldDB" id="A0A3B1CFF3"/>
<accession>A0A3B1CFF3</accession>
<protein>
    <submittedName>
        <fullName evidence="6">Predicted membrane fusion protein (MFP) component of efflux pump, membrane anchor protein YbhG</fullName>
    </submittedName>
</protein>
<name>A0A3B1CFF3_9ZZZZ</name>
<dbReference type="Gene3D" id="2.40.30.170">
    <property type="match status" value="1"/>
</dbReference>
<organism evidence="6">
    <name type="scientific">hydrothermal vent metagenome</name>
    <dbReference type="NCBI Taxonomy" id="652676"/>
    <lineage>
        <taxon>unclassified sequences</taxon>
        <taxon>metagenomes</taxon>
        <taxon>ecological metagenomes</taxon>
    </lineage>
</organism>
<dbReference type="PANTHER" id="PTHR32347:SF23">
    <property type="entry name" value="BLL5650 PROTEIN"/>
    <property type="match status" value="1"/>
</dbReference>
<evidence type="ECO:0000259" key="5">
    <source>
        <dbReference type="Pfam" id="PF25990"/>
    </source>
</evidence>
<evidence type="ECO:0000256" key="3">
    <source>
        <dbReference type="SAM" id="Coils"/>
    </source>
</evidence>
<proteinExistence type="predicted"/>
<dbReference type="Gene3D" id="1.10.287.470">
    <property type="entry name" value="Helix hairpin bin"/>
    <property type="match status" value="1"/>
</dbReference>
<comment type="subcellular location">
    <subcellularLocation>
        <location evidence="1">Cell envelope</location>
    </subcellularLocation>
</comment>
<reference evidence="6" key="1">
    <citation type="submission" date="2018-06" db="EMBL/GenBank/DDBJ databases">
        <authorList>
            <person name="Zhirakovskaya E."/>
        </authorList>
    </citation>
    <scope>NUCLEOTIDE SEQUENCE</scope>
</reference>